<dbReference type="EMBL" id="MT141795">
    <property type="protein sequence ID" value="QJA70466.1"/>
    <property type="molecule type" value="Genomic_DNA"/>
</dbReference>
<evidence type="ECO:0000313" key="3">
    <source>
        <dbReference type="EMBL" id="QJA70466.1"/>
    </source>
</evidence>
<gene>
    <name evidence="3" type="ORF">MM415A03712_0005</name>
    <name evidence="2" type="ORF">MM415B01209_0006</name>
</gene>
<evidence type="ECO:0000313" key="2">
    <source>
        <dbReference type="EMBL" id="QJA60007.1"/>
    </source>
</evidence>
<reference evidence="2" key="1">
    <citation type="submission" date="2020-03" db="EMBL/GenBank/DDBJ databases">
        <title>The deep terrestrial virosphere.</title>
        <authorList>
            <person name="Holmfeldt K."/>
            <person name="Nilsson E."/>
            <person name="Simone D."/>
            <person name="Lopez-Fernandez M."/>
            <person name="Wu X."/>
            <person name="de Brujin I."/>
            <person name="Lundin D."/>
            <person name="Andersson A."/>
            <person name="Bertilsson S."/>
            <person name="Dopson M."/>
        </authorList>
    </citation>
    <scope>NUCLEOTIDE SEQUENCE</scope>
    <source>
        <strain evidence="3">MM415A03712</strain>
        <strain evidence="2">MM415B01209</strain>
    </source>
</reference>
<dbReference type="AlphaFoldDB" id="A0A6M3ISD4"/>
<evidence type="ECO:0000256" key="1">
    <source>
        <dbReference type="SAM" id="MobiDB-lite"/>
    </source>
</evidence>
<feature type="region of interest" description="Disordered" evidence="1">
    <location>
        <begin position="133"/>
        <end position="184"/>
    </location>
</feature>
<dbReference type="EMBL" id="MT141392">
    <property type="protein sequence ID" value="QJA60007.1"/>
    <property type="molecule type" value="Genomic_DNA"/>
</dbReference>
<feature type="compositionally biased region" description="Basic and acidic residues" evidence="1">
    <location>
        <begin position="152"/>
        <end position="167"/>
    </location>
</feature>
<name>A0A6M3ISD4_9ZZZZ</name>
<proteinExistence type="predicted"/>
<organism evidence="2">
    <name type="scientific">viral metagenome</name>
    <dbReference type="NCBI Taxonomy" id="1070528"/>
    <lineage>
        <taxon>unclassified sequences</taxon>
        <taxon>metagenomes</taxon>
        <taxon>organismal metagenomes</taxon>
    </lineage>
</organism>
<protein>
    <submittedName>
        <fullName evidence="2">Uncharacterized protein</fullName>
    </submittedName>
</protein>
<accession>A0A6M3ISD4</accession>
<sequence>MSWANLDDRLHAHPKIRRLQRVPFAGAEAFGIWTWCLSWCRAYSRESGRVCVETVALDWNADPEHMAEVFALLLSVHLVDETDDPDAFTIHDWTDWQMDQHQRAGIARAASAERGAHGRFTSALVPLVDAGESAGHQRATPLHTTPRLSRAPARDDGDQRSLEEHGVKHPAKIVAADFRPVPKR</sequence>